<protein>
    <recommendedName>
        <fullName evidence="3">OmpR/PhoB-type domain-containing protein</fullName>
    </recommendedName>
</protein>
<organism evidence="1 2">
    <name type="scientific">Salibaculum griseiflavum</name>
    <dbReference type="NCBI Taxonomy" id="1914409"/>
    <lineage>
        <taxon>Bacteria</taxon>
        <taxon>Pseudomonadati</taxon>
        <taxon>Pseudomonadota</taxon>
        <taxon>Alphaproteobacteria</taxon>
        <taxon>Rhodobacterales</taxon>
        <taxon>Roseobacteraceae</taxon>
        <taxon>Salibaculum</taxon>
    </lineage>
</organism>
<dbReference type="AlphaFoldDB" id="A0A2V1NZQ9"/>
<proteinExistence type="predicted"/>
<accession>A0A2V1NZQ9</accession>
<keyword evidence="2" id="KW-1185">Reference proteome</keyword>
<comment type="caution">
    <text evidence="1">The sequence shown here is derived from an EMBL/GenBank/DDBJ whole genome shotgun (WGS) entry which is preliminary data.</text>
</comment>
<name>A0A2V1NZQ9_9RHOB</name>
<sequence>MRRFPAAEVARLLKARILIEDRKVDTWGTCAHCDCGYEVRLVEEIDGRLIACCPLDSSQDVLLEPCDLKRYRVDADKLVTAIAAAGRMKGSPAEIAAGIWFLGRSGTGRRIFMCRTPEDVFVPGISMLVKSMAGAMPPIVICEQIDTNSGISLRDMEIDVHELDEIVRPNEKGDEEISFDALLPPRDRVRLVMDRGRQVATLDGQILDLPLQMIALLRLFAEQALRSDPRLKKQEIEIDTGREAKELMRDLRGALMSCGLTRAQVDELFVSVRGIGYRLALAREEIEIIG</sequence>
<evidence type="ECO:0000313" key="2">
    <source>
        <dbReference type="Proteomes" id="UP000245293"/>
    </source>
</evidence>
<evidence type="ECO:0000313" key="1">
    <source>
        <dbReference type="EMBL" id="PWG15749.1"/>
    </source>
</evidence>
<gene>
    <name evidence="1" type="ORF">DFK10_15110</name>
</gene>
<reference evidence="2" key="1">
    <citation type="submission" date="2018-05" db="EMBL/GenBank/DDBJ databases">
        <authorList>
            <person name="Du Z."/>
            <person name="Wang X."/>
        </authorList>
    </citation>
    <scope>NUCLEOTIDE SEQUENCE [LARGE SCALE GENOMIC DNA]</scope>
    <source>
        <strain evidence="2">WDS4C29</strain>
    </source>
</reference>
<dbReference type="Proteomes" id="UP000245293">
    <property type="component" value="Unassembled WGS sequence"/>
</dbReference>
<dbReference type="EMBL" id="QETF01000023">
    <property type="protein sequence ID" value="PWG15749.1"/>
    <property type="molecule type" value="Genomic_DNA"/>
</dbReference>
<evidence type="ECO:0008006" key="3">
    <source>
        <dbReference type="Google" id="ProtNLM"/>
    </source>
</evidence>